<sequence>MVAVGIVAGVATRVGADRQATAEFAVGSEQTSESAAFGGVFIETHADGKRQYPL</sequence>
<evidence type="ECO:0000313" key="2">
    <source>
        <dbReference type="Proteomes" id="UP000185687"/>
    </source>
</evidence>
<protein>
    <submittedName>
        <fullName evidence="1">Uncharacterized protein</fullName>
    </submittedName>
</protein>
<accession>A0A1N7CV29</accession>
<keyword evidence="2" id="KW-1185">Reference proteome</keyword>
<organism evidence="1 2">
    <name type="scientific">Natronorubrum daqingense</name>
    <dbReference type="NCBI Taxonomy" id="588898"/>
    <lineage>
        <taxon>Archaea</taxon>
        <taxon>Methanobacteriati</taxon>
        <taxon>Methanobacteriota</taxon>
        <taxon>Stenosarchaea group</taxon>
        <taxon>Halobacteria</taxon>
        <taxon>Halobacteriales</taxon>
        <taxon>Natrialbaceae</taxon>
        <taxon>Natronorubrum</taxon>
    </lineage>
</organism>
<name>A0A1N7CV29_9EURY</name>
<evidence type="ECO:0000313" key="1">
    <source>
        <dbReference type="EMBL" id="SIR67508.1"/>
    </source>
</evidence>
<dbReference type="EMBL" id="FTNP01000002">
    <property type="protein sequence ID" value="SIR67508.1"/>
    <property type="molecule type" value="Genomic_DNA"/>
</dbReference>
<proteinExistence type="predicted"/>
<gene>
    <name evidence="1" type="ORF">SAMN05421809_1899</name>
</gene>
<dbReference type="AlphaFoldDB" id="A0A1N7CV29"/>
<dbReference type="Proteomes" id="UP000185687">
    <property type="component" value="Unassembled WGS sequence"/>
</dbReference>
<reference evidence="1 2" key="1">
    <citation type="submission" date="2017-01" db="EMBL/GenBank/DDBJ databases">
        <authorList>
            <person name="Mah S.A."/>
            <person name="Swanson W.J."/>
            <person name="Moy G.W."/>
            <person name="Vacquier V.D."/>
        </authorList>
    </citation>
    <scope>NUCLEOTIDE SEQUENCE [LARGE SCALE GENOMIC DNA]</scope>
    <source>
        <strain evidence="1 2">CGMCC 1.8909</strain>
    </source>
</reference>